<dbReference type="PROSITE" id="PS00758">
    <property type="entry name" value="ARGE_DAPE_CPG2_1"/>
    <property type="match status" value="1"/>
</dbReference>
<dbReference type="RefSeq" id="WP_184678704.1">
    <property type="nucleotide sequence ID" value="NZ_JACHGY010000001.1"/>
</dbReference>
<dbReference type="AlphaFoldDB" id="A0A7X0LL77"/>
<evidence type="ECO:0000256" key="5">
    <source>
        <dbReference type="ARBA" id="ARBA00022833"/>
    </source>
</evidence>
<reference evidence="7 8" key="1">
    <citation type="submission" date="2020-08" db="EMBL/GenBank/DDBJ databases">
        <title>Genomic Encyclopedia of Type Strains, Phase IV (KMG-IV): sequencing the most valuable type-strain genomes for metagenomic binning, comparative biology and taxonomic classification.</title>
        <authorList>
            <person name="Goeker M."/>
        </authorList>
    </citation>
    <scope>NUCLEOTIDE SEQUENCE [LARGE SCALE GENOMIC DNA]</scope>
    <source>
        <strain evidence="7 8">DSM 103725</strain>
    </source>
</reference>
<evidence type="ECO:0000313" key="7">
    <source>
        <dbReference type="EMBL" id="MBB6431220.1"/>
    </source>
</evidence>
<dbReference type="EMBL" id="JACHGY010000001">
    <property type="protein sequence ID" value="MBB6431220.1"/>
    <property type="molecule type" value="Genomic_DNA"/>
</dbReference>
<keyword evidence="4 7" id="KW-0378">Hydrolase</keyword>
<evidence type="ECO:0000256" key="1">
    <source>
        <dbReference type="ARBA" id="ARBA00001947"/>
    </source>
</evidence>
<organism evidence="7 8">
    <name type="scientific">Algisphaera agarilytica</name>
    <dbReference type="NCBI Taxonomy" id="1385975"/>
    <lineage>
        <taxon>Bacteria</taxon>
        <taxon>Pseudomonadati</taxon>
        <taxon>Planctomycetota</taxon>
        <taxon>Phycisphaerae</taxon>
        <taxon>Phycisphaerales</taxon>
        <taxon>Phycisphaeraceae</taxon>
        <taxon>Algisphaera</taxon>
    </lineage>
</organism>
<feature type="domain" description="Peptidase M20 dimerisation" evidence="6">
    <location>
        <begin position="184"/>
        <end position="289"/>
    </location>
</feature>
<dbReference type="InterPro" id="IPR036264">
    <property type="entry name" value="Bact_exopeptidase_dim_dom"/>
</dbReference>
<evidence type="ECO:0000313" key="8">
    <source>
        <dbReference type="Proteomes" id="UP000541810"/>
    </source>
</evidence>
<evidence type="ECO:0000256" key="4">
    <source>
        <dbReference type="ARBA" id="ARBA00022801"/>
    </source>
</evidence>
<dbReference type="Gene3D" id="3.40.630.10">
    <property type="entry name" value="Zn peptidases"/>
    <property type="match status" value="1"/>
</dbReference>
<name>A0A7X0LL77_9BACT</name>
<comment type="cofactor">
    <cofactor evidence="1">
        <name>Zn(2+)</name>
        <dbReference type="ChEBI" id="CHEBI:29105"/>
    </cofactor>
</comment>
<evidence type="ECO:0000256" key="2">
    <source>
        <dbReference type="ARBA" id="ARBA00006247"/>
    </source>
</evidence>
<dbReference type="SUPFAM" id="SSF55031">
    <property type="entry name" value="Bacterial exopeptidase dimerisation domain"/>
    <property type="match status" value="1"/>
</dbReference>
<dbReference type="GO" id="GO:0046872">
    <property type="term" value="F:metal ion binding"/>
    <property type="evidence" value="ECO:0007669"/>
    <property type="project" value="UniProtKB-KW"/>
</dbReference>
<dbReference type="Pfam" id="PF07687">
    <property type="entry name" value="M20_dimer"/>
    <property type="match status" value="1"/>
</dbReference>
<dbReference type="SUPFAM" id="SSF53187">
    <property type="entry name" value="Zn-dependent exopeptidases"/>
    <property type="match status" value="1"/>
</dbReference>
<keyword evidence="8" id="KW-1185">Reference proteome</keyword>
<dbReference type="InterPro" id="IPR001261">
    <property type="entry name" value="ArgE/DapE_CS"/>
</dbReference>
<sequence>MADPVPQSVVELLQLMVRVNTVNRALPGSVGGEAALVEALESLADAWGLATTRLPVKGQADQLLVTHVVGDDLPWILFDSHLDTVAVEGMTIDPFSGDVGDGKVWGRGSCDTKGTGAAMLWAMKQAVAGQGDRALPHNLALLFSVDEEVSMQGVASFVKNDLPSLGWWPAAVIVGEPTEHRPVIAHNGCLRWTLTTHGKACHSSVPHEGVSAISAMVRVIDLIESRYIPSLSAEHPLTGTAVCSINMIRGGSAPNIIPDRCTIQIDRRVVPGEDSAQAIADIHALLEPLGDSHPPIDFTQDVVVDHPPFGTEHNGALIDHLVPVLESLGLPKLTLGAPFATHASYFDQAGIPAVVLGPGSPHTAHTKDEWVAVDQIERGVEVYRAIMQTPLAAISS</sequence>
<keyword evidence="3" id="KW-0479">Metal-binding</keyword>
<gene>
    <name evidence="7" type="ORF">HNQ40_003026</name>
</gene>
<dbReference type="Gene3D" id="3.30.70.360">
    <property type="match status" value="1"/>
</dbReference>
<accession>A0A7X0LL77</accession>
<comment type="similarity">
    <text evidence="2">Belongs to the peptidase M20A family.</text>
</comment>
<dbReference type="InterPro" id="IPR050072">
    <property type="entry name" value="Peptidase_M20A"/>
</dbReference>
<dbReference type="Proteomes" id="UP000541810">
    <property type="component" value="Unassembled WGS sequence"/>
</dbReference>
<dbReference type="GO" id="GO:0008777">
    <property type="term" value="F:acetylornithine deacetylase activity"/>
    <property type="evidence" value="ECO:0007669"/>
    <property type="project" value="UniProtKB-EC"/>
</dbReference>
<protein>
    <submittedName>
        <fullName evidence="7">Acetylornithine deacetylase</fullName>
        <ecNumber evidence="7">3.5.1.16</ecNumber>
    </submittedName>
</protein>
<dbReference type="Pfam" id="PF01546">
    <property type="entry name" value="Peptidase_M20"/>
    <property type="match status" value="1"/>
</dbReference>
<proteinExistence type="inferred from homology"/>
<dbReference type="PANTHER" id="PTHR43808:SF8">
    <property type="entry name" value="PEPTIDASE M20 DIMERISATION DOMAIN-CONTAINING PROTEIN"/>
    <property type="match status" value="1"/>
</dbReference>
<dbReference type="InterPro" id="IPR011650">
    <property type="entry name" value="Peptidase_M20_dimer"/>
</dbReference>
<evidence type="ECO:0000259" key="6">
    <source>
        <dbReference type="Pfam" id="PF07687"/>
    </source>
</evidence>
<comment type="caution">
    <text evidence="7">The sequence shown here is derived from an EMBL/GenBank/DDBJ whole genome shotgun (WGS) entry which is preliminary data.</text>
</comment>
<dbReference type="PANTHER" id="PTHR43808">
    <property type="entry name" value="ACETYLORNITHINE DEACETYLASE"/>
    <property type="match status" value="1"/>
</dbReference>
<dbReference type="InterPro" id="IPR002933">
    <property type="entry name" value="Peptidase_M20"/>
</dbReference>
<evidence type="ECO:0000256" key="3">
    <source>
        <dbReference type="ARBA" id="ARBA00022723"/>
    </source>
</evidence>
<dbReference type="EC" id="3.5.1.16" evidence="7"/>
<keyword evidence="5" id="KW-0862">Zinc</keyword>